<dbReference type="InterPro" id="IPR050155">
    <property type="entry name" value="HAD-like_hydrolase_sf"/>
</dbReference>
<organism evidence="1 2">
    <name type="scientific">Candidatus Enterocloster excrementigallinarum</name>
    <dbReference type="NCBI Taxonomy" id="2838558"/>
    <lineage>
        <taxon>Bacteria</taxon>
        <taxon>Bacillati</taxon>
        <taxon>Bacillota</taxon>
        <taxon>Clostridia</taxon>
        <taxon>Lachnospirales</taxon>
        <taxon>Lachnospiraceae</taxon>
        <taxon>Enterocloster</taxon>
    </lineage>
</organism>
<accession>A0A9D2PUP7</accession>
<gene>
    <name evidence="1" type="ORF">H9931_02510</name>
</gene>
<comment type="caution">
    <text evidence="1">The sequence shown here is derived from an EMBL/GenBank/DDBJ whole genome shotgun (WGS) entry which is preliminary data.</text>
</comment>
<dbReference type="AlphaFoldDB" id="A0A9D2PUP7"/>
<dbReference type="SUPFAM" id="SSF56784">
    <property type="entry name" value="HAD-like"/>
    <property type="match status" value="1"/>
</dbReference>
<dbReference type="Gene3D" id="1.10.150.240">
    <property type="entry name" value="Putative phosphatase, domain 2"/>
    <property type="match status" value="1"/>
</dbReference>
<dbReference type="GO" id="GO:0005829">
    <property type="term" value="C:cytosol"/>
    <property type="evidence" value="ECO:0007669"/>
    <property type="project" value="TreeGrafter"/>
</dbReference>
<evidence type="ECO:0000313" key="2">
    <source>
        <dbReference type="Proteomes" id="UP000823863"/>
    </source>
</evidence>
<dbReference type="InterPro" id="IPR023214">
    <property type="entry name" value="HAD_sf"/>
</dbReference>
<dbReference type="InterPro" id="IPR023198">
    <property type="entry name" value="PGP-like_dom2"/>
</dbReference>
<dbReference type="Gene3D" id="3.40.50.1000">
    <property type="entry name" value="HAD superfamily/HAD-like"/>
    <property type="match status" value="1"/>
</dbReference>
<dbReference type="PRINTS" id="PR00413">
    <property type="entry name" value="HADHALOGNASE"/>
</dbReference>
<dbReference type="InterPro" id="IPR036412">
    <property type="entry name" value="HAD-like_sf"/>
</dbReference>
<dbReference type="Proteomes" id="UP000823863">
    <property type="component" value="Unassembled WGS sequence"/>
</dbReference>
<dbReference type="GO" id="GO:0006281">
    <property type="term" value="P:DNA repair"/>
    <property type="evidence" value="ECO:0007669"/>
    <property type="project" value="TreeGrafter"/>
</dbReference>
<dbReference type="NCBIfam" id="TIGR01549">
    <property type="entry name" value="HAD-SF-IA-v1"/>
    <property type="match status" value="1"/>
</dbReference>
<dbReference type="SFLD" id="SFLDG01129">
    <property type="entry name" value="C1.5:_HAD__Beta-PGM__Phosphata"/>
    <property type="match status" value="1"/>
</dbReference>
<dbReference type="SFLD" id="SFLDG01135">
    <property type="entry name" value="C1.5.6:_HAD__Beta-PGM__Phospha"/>
    <property type="match status" value="1"/>
</dbReference>
<protein>
    <submittedName>
        <fullName evidence="1">HAD family hydrolase</fullName>
    </submittedName>
</protein>
<reference evidence="1" key="1">
    <citation type="journal article" date="2021" name="PeerJ">
        <title>Extensive microbial diversity within the chicken gut microbiome revealed by metagenomics and culture.</title>
        <authorList>
            <person name="Gilroy R."/>
            <person name="Ravi A."/>
            <person name="Getino M."/>
            <person name="Pursley I."/>
            <person name="Horton D.L."/>
            <person name="Alikhan N.F."/>
            <person name="Baker D."/>
            <person name="Gharbi K."/>
            <person name="Hall N."/>
            <person name="Watson M."/>
            <person name="Adriaenssens E.M."/>
            <person name="Foster-Nyarko E."/>
            <person name="Jarju S."/>
            <person name="Secka A."/>
            <person name="Antonio M."/>
            <person name="Oren A."/>
            <person name="Chaudhuri R.R."/>
            <person name="La Ragione R."/>
            <person name="Hildebrand F."/>
            <person name="Pallen M.J."/>
        </authorList>
    </citation>
    <scope>NUCLEOTIDE SEQUENCE</scope>
    <source>
        <strain evidence="1">CHK198-12963</strain>
    </source>
</reference>
<dbReference type="PANTHER" id="PTHR43434">
    <property type="entry name" value="PHOSPHOGLYCOLATE PHOSPHATASE"/>
    <property type="match status" value="1"/>
</dbReference>
<dbReference type="InterPro" id="IPR041492">
    <property type="entry name" value="HAD_2"/>
</dbReference>
<dbReference type="Pfam" id="PF13419">
    <property type="entry name" value="HAD_2"/>
    <property type="match status" value="1"/>
</dbReference>
<evidence type="ECO:0000313" key="1">
    <source>
        <dbReference type="EMBL" id="HJC65580.1"/>
    </source>
</evidence>
<proteinExistence type="predicted"/>
<sequence>MVRCCIFDLDGTLVNSIYAIQKSVNQTLESFGLEPISVEDTKRYVGDGYKKLMERALKAQGDENLRFYEESLVKYSTFFKDCCLYRVEPYEGIRQLLEFLKSHGVKIAVLSNKPHARAMDNINGIFGEGYFDWASGERENEGIPKKPAPEGVWACARELGVKMEECLYLGDTNTDMKTGINAGAVTVGVTWGFRDREELEAFSPAYIADHPGDVVQIVKDVNGIEEDGK</sequence>
<dbReference type="InterPro" id="IPR006439">
    <property type="entry name" value="HAD-SF_hydro_IA"/>
</dbReference>
<dbReference type="EMBL" id="DWWB01000008">
    <property type="protein sequence ID" value="HJC65580.1"/>
    <property type="molecule type" value="Genomic_DNA"/>
</dbReference>
<name>A0A9D2PUP7_9FIRM</name>
<reference evidence="1" key="2">
    <citation type="submission" date="2021-04" db="EMBL/GenBank/DDBJ databases">
        <authorList>
            <person name="Gilroy R."/>
        </authorList>
    </citation>
    <scope>NUCLEOTIDE SEQUENCE</scope>
    <source>
        <strain evidence="1">CHK198-12963</strain>
    </source>
</reference>
<dbReference type="SFLD" id="SFLDS00003">
    <property type="entry name" value="Haloacid_Dehalogenase"/>
    <property type="match status" value="1"/>
</dbReference>
<dbReference type="PANTHER" id="PTHR43434:SF1">
    <property type="entry name" value="PHOSPHOGLYCOLATE PHOSPHATASE"/>
    <property type="match status" value="1"/>
</dbReference>
<dbReference type="GO" id="GO:0008967">
    <property type="term" value="F:phosphoglycolate phosphatase activity"/>
    <property type="evidence" value="ECO:0007669"/>
    <property type="project" value="TreeGrafter"/>
</dbReference>
<keyword evidence="1" id="KW-0378">Hydrolase</keyword>